<accession>A0A6A4KPT9</accession>
<dbReference type="PANTHER" id="PTHR45621">
    <property type="entry name" value="OS01G0588500 PROTEIN-RELATED"/>
    <property type="match status" value="1"/>
</dbReference>
<keyword evidence="1" id="KW-0547">Nucleotide-binding</keyword>
<proteinExistence type="predicted"/>
<feature type="non-terminal residue" evidence="2">
    <location>
        <position position="1"/>
    </location>
</feature>
<protein>
    <recommendedName>
        <fullName evidence="3">Protein kinase domain-containing protein</fullName>
    </recommendedName>
</protein>
<evidence type="ECO:0000313" key="2">
    <source>
        <dbReference type="EMBL" id="KAE9445431.1"/>
    </source>
</evidence>
<sequence>MPYLDGRILPTPNLRIFSFSELRNATRNFRIGNLLGEGRFGTVYKGWLDAKVTSKNGSGIVVAIKRMDYRDESEGSLEQLLFRRDSAVQPLPWNIRLKILIGAARGLAFLHALERPVICREFKASNILLDGWYGGNGVFGCDNHIGEA</sequence>
<keyword evidence="1" id="KW-0067">ATP-binding</keyword>
<feature type="binding site" evidence="1">
    <location>
        <position position="65"/>
    </location>
    <ligand>
        <name>ATP</name>
        <dbReference type="ChEBI" id="CHEBI:30616"/>
    </ligand>
</feature>
<reference evidence="2" key="1">
    <citation type="journal article" date="2019" name="Genome Biol. Evol.">
        <title>The Rhododendron genome and chromosomal organization provide insight into shared whole-genome duplications across the heath family (Ericaceae).</title>
        <authorList>
            <person name="Soza V.L."/>
            <person name="Lindsley D."/>
            <person name="Waalkes A."/>
            <person name="Ramage E."/>
            <person name="Patwardhan R.P."/>
            <person name="Burton J.N."/>
            <person name="Adey A."/>
            <person name="Kumar A."/>
            <person name="Qiu R."/>
            <person name="Shendure J."/>
            <person name="Hall B."/>
        </authorList>
    </citation>
    <scope>NUCLEOTIDE SEQUENCE</scope>
    <source>
        <strain evidence="2">RSF 1966-606</strain>
    </source>
</reference>
<evidence type="ECO:0000256" key="1">
    <source>
        <dbReference type="PROSITE-ProRule" id="PRU10141"/>
    </source>
</evidence>
<comment type="caution">
    <text evidence="2">The sequence shown here is derived from an EMBL/GenBank/DDBJ whole genome shotgun (WGS) entry which is preliminary data.</text>
</comment>
<dbReference type="SUPFAM" id="SSF56112">
    <property type="entry name" value="Protein kinase-like (PK-like)"/>
    <property type="match status" value="1"/>
</dbReference>
<dbReference type="InterPro" id="IPR017441">
    <property type="entry name" value="Protein_kinase_ATP_BS"/>
</dbReference>
<dbReference type="InterPro" id="IPR050823">
    <property type="entry name" value="Plant_Ser_Thr_Prot_Kinase"/>
</dbReference>
<dbReference type="PROSITE" id="PS00107">
    <property type="entry name" value="PROTEIN_KINASE_ATP"/>
    <property type="match status" value="1"/>
</dbReference>
<organism evidence="2">
    <name type="scientific">Rhododendron williamsianum</name>
    <dbReference type="NCBI Taxonomy" id="262921"/>
    <lineage>
        <taxon>Eukaryota</taxon>
        <taxon>Viridiplantae</taxon>
        <taxon>Streptophyta</taxon>
        <taxon>Embryophyta</taxon>
        <taxon>Tracheophyta</taxon>
        <taxon>Spermatophyta</taxon>
        <taxon>Magnoliopsida</taxon>
        <taxon>eudicotyledons</taxon>
        <taxon>Gunneridae</taxon>
        <taxon>Pentapetalae</taxon>
        <taxon>asterids</taxon>
        <taxon>Ericales</taxon>
        <taxon>Ericaceae</taxon>
        <taxon>Ericoideae</taxon>
        <taxon>Rhodoreae</taxon>
        <taxon>Rhododendron</taxon>
    </lineage>
</organism>
<name>A0A6A4KPT9_9ERIC</name>
<dbReference type="InterPro" id="IPR011009">
    <property type="entry name" value="Kinase-like_dom_sf"/>
</dbReference>
<dbReference type="OrthoDB" id="1741172at2759"/>
<dbReference type="Gene3D" id="1.10.510.10">
    <property type="entry name" value="Transferase(Phosphotransferase) domain 1"/>
    <property type="match status" value="1"/>
</dbReference>
<gene>
    <name evidence="2" type="ORF">C3L33_22671</name>
</gene>
<dbReference type="EMBL" id="QEFC01004170">
    <property type="protein sequence ID" value="KAE9445431.1"/>
    <property type="molecule type" value="Genomic_DNA"/>
</dbReference>
<dbReference type="Gene3D" id="3.30.200.20">
    <property type="entry name" value="Phosphorylase Kinase, domain 1"/>
    <property type="match status" value="1"/>
</dbReference>
<dbReference type="AlphaFoldDB" id="A0A6A4KPT9"/>
<evidence type="ECO:0008006" key="3">
    <source>
        <dbReference type="Google" id="ProtNLM"/>
    </source>
</evidence>
<dbReference type="GO" id="GO:0005524">
    <property type="term" value="F:ATP binding"/>
    <property type="evidence" value="ECO:0007669"/>
    <property type="project" value="UniProtKB-UniRule"/>
</dbReference>